<dbReference type="PANTHER" id="PTHR36902:SF1">
    <property type="entry name" value="ENRICHED IN SURFACE-LABELED PROTEOME PROTEIN 9"/>
    <property type="match status" value="1"/>
</dbReference>
<evidence type="ECO:0000313" key="4">
    <source>
        <dbReference type="Proteomes" id="UP001497497"/>
    </source>
</evidence>
<dbReference type="PANTHER" id="PTHR36902">
    <property type="entry name" value="ENRICHED IN SURFACE-LABELED PROTEOME PROTEIN 9"/>
    <property type="match status" value="1"/>
</dbReference>
<organism evidence="3 4">
    <name type="scientific">Lymnaea stagnalis</name>
    <name type="common">Great pond snail</name>
    <name type="synonym">Helix stagnalis</name>
    <dbReference type="NCBI Taxonomy" id="6523"/>
    <lineage>
        <taxon>Eukaryota</taxon>
        <taxon>Metazoa</taxon>
        <taxon>Spiralia</taxon>
        <taxon>Lophotrochozoa</taxon>
        <taxon>Mollusca</taxon>
        <taxon>Gastropoda</taxon>
        <taxon>Heterobranchia</taxon>
        <taxon>Euthyneura</taxon>
        <taxon>Panpulmonata</taxon>
        <taxon>Hygrophila</taxon>
        <taxon>Lymnaeoidea</taxon>
        <taxon>Lymnaeidae</taxon>
        <taxon>Lymnaea</taxon>
    </lineage>
</organism>
<dbReference type="EMBL" id="CAXITT010000783">
    <property type="protein sequence ID" value="CAL1546184.1"/>
    <property type="molecule type" value="Genomic_DNA"/>
</dbReference>
<gene>
    <name evidence="3" type="ORF">GSLYS_00019561001</name>
</gene>
<sequence>MAKYMFTIWTLLATMTTRSSADPIAFTCSLPPSASRVTPKPTFFTPTSYQARVELTFQDKNSTIVADEYLDYQGNRGAILVYLDNGAKTQFVYSYNTSEVFQVKLDDNTCLVKSMTTDFTSELLGPVFMSGDADKRHIFGSVAALLYLGNSTNTAFFNTKTKVRGIPADAWTACVSTSFTPGGMKTTYYYSQSGWNTSYSPQPTLLRIEVEGMYLPSVFGAPGTTLPPSSARHFHNTYDVINYLPYVDKTSSLFETPDGVICANRTNIRPLPQMAATFKYRADIIDPASSLITHYAVWYDELTKLVREDTRQANPDPHAGTTKTVTEIHDFNTGIRYVVNHEGDCGVFPINSDAADAKQDMNRFQYNQSIIIDIRDPNSFFRFNHNY</sequence>
<dbReference type="AlphaFoldDB" id="A0AAV2IMN7"/>
<evidence type="ECO:0000256" key="1">
    <source>
        <dbReference type="SAM" id="SignalP"/>
    </source>
</evidence>
<dbReference type="Pfam" id="PF25898">
    <property type="entry name" value="LolA_2nd_metazoa"/>
    <property type="match status" value="1"/>
</dbReference>
<evidence type="ECO:0000259" key="2">
    <source>
        <dbReference type="Pfam" id="PF25898"/>
    </source>
</evidence>
<proteinExistence type="predicted"/>
<feature type="chain" id="PRO_5043741005" description="LolA-like domain-containing protein" evidence="1">
    <location>
        <begin position="22"/>
        <end position="387"/>
    </location>
</feature>
<dbReference type="Proteomes" id="UP001497497">
    <property type="component" value="Unassembled WGS sequence"/>
</dbReference>
<dbReference type="InterPro" id="IPR058831">
    <property type="entry name" value="LolA-like_dom_2nd"/>
</dbReference>
<feature type="non-terminal residue" evidence="3">
    <location>
        <position position="387"/>
    </location>
</feature>
<feature type="domain" description="LolA-like" evidence="2">
    <location>
        <begin position="257"/>
        <end position="384"/>
    </location>
</feature>
<protein>
    <recommendedName>
        <fullName evidence="2">LolA-like domain-containing protein</fullName>
    </recommendedName>
</protein>
<accession>A0AAV2IMN7</accession>
<reference evidence="3 4" key="1">
    <citation type="submission" date="2024-04" db="EMBL/GenBank/DDBJ databases">
        <authorList>
            <consortium name="Genoscope - CEA"/>
            <person name="William W."/>
        </authorList>
    </citation>
    <scope>NUCLEOTIDE SEQUENCE [LARGE SCALE GENOMIC DNA]</scope>
</reference>
<feature type="signal peptide" evidence="1">
    <location>
        <begin position="1"/>
        <end position="21"/>
    </location>
</feature>
<comment type="caution">
    <text evidence="3">The sequence shown here is derived from an EMBL/GenBank/DDBJ whole genome shotgun (WGS) entry which is preliminary data.</text>
</comment>
<keyword evidence="1" id="KW-0732">Signal</keyword>
<evidence type="ECO:0000313" key="3">
    <source>
        <dbReference type="EMBL" id="CAL1546184.1"/>
    </source>
</evidence>
<keyword evidence="4" id="KW-1185">Reference proteome</keyword>
<name>A0AAV2IMN7_LYMST</name>